<feature type="compositionally biased region" description="Basic residues" evidence="1">
    <location>
        <begin position="39"/>
        <end position="53"/>
    </location>
</feature>
<feature type="non-terminal residue" evidence="2">
    <location>
        <position position="204"/>
    </location>
</feature>
<gene>
    <name evidence="2" type="ORF">75-1-127BAC3.5</name>
</gene>
<feature type="region of interest" description="Disordered" evidence="1">
    <location>
        <begin position="97"/>
        <end position="204"/>
    </location>
</feature>
<proteinExistence type="predicted"/>
<feature type="compositionally biased region" description="Acidic residues" evidence="1">
    <location>
        <begin position="73"/>
        <end position="83"/>
    </location>
</feature>
<accession>Q1WGA7</accession>
<feature type="compositionally biased region" description="Basic residues" evidence="1">
    <location>
        <begin position="105"/>
        <end position="120"/>
    </location>
</feature>
<reference evidence="2" key="1">
    <citation type="journal article" date="2006" name="Genetics">
        <title>The broad-spectrum blast resistance gene Pi9 encodes a nucleotide-binding site-leucine-rich repeat protein and is a member of a multigene family in rice.</title>
        <authorList>
            <person name="Qu S."/>
            <person name="Liu G."/>
            <person name="Zhou B."/>
            <person name="Bellizzi M."/>
            <person name="Zeng L."/>
            <person name="Dai L."/>
            <person name="Han B."/>
            <person name="Wang G.L."/>
        </authorList>
    </citation>
    <scope>NUCLEOTIDE SEQUENCE</scope>
</reference>
<protein>
    <submittedName>
        <fullName evidence="2">Putative Solo-LTR retrotransposon protein</fullName>
    </submittedName>
</protein>
<feature type="compositionally biased region" description="Basic and acidic residues" evidence="1">
    <location>
        <begin position="171"/>
        <end position="180"/>
    </location>
</feature>
<dbReference type="EMBL" id="DQ285630">
    <property type="protein sequence ID" value="ABC18340.1"/>
    <property type="molecule type" value="Genomic_DNA"/>
</dbReference>
<organism evidence="2">
    <name type="scientific">Oryza sativa subsp. indica</name>
    <name type="common">Rice</name>
    <dbReference type="NCBI Taxonomy" id="39946"/>
    <lineage>
        <taxon>Eukaryota</taxon>
        <taxon>Viridiplantae</taxon>
        <taxon>Streptophyta</taxon>
        <taxon>Embryophyta</taxon>
        <taxon>Tracheophyta</taxon>
        <taxon>Spermatophyta</taxon>
        <taxon>Magnoliopsida</taxon>
        <taxon>Liliopsida</taxon>
        <taxon>Poales</taxon>
        <taxon>Poaceae</taxon>
        <taxon>BOP clade</taxon>
        <taxon>Oryzoideae</taxon>
        <taxon>Oryzeae</taxon>
        <taxon>Oryzinae</taxon>
        <taxon>Oryza</taxon>
        <taxon>Oryza sativa</taxon>
    </lineage>
</organism>
<feature type="compositionally biased region" description="Basic and acidic residues" evidence="1">
    <location>
        <begin position="54"/>
        <end position="64"/>
    </location>
</feature>
<feature type="region of interest" description="Disordered" evidence="1">
    <location>
        <begin position="1"/>
        <end position="84"/>
    </location>
</feature>
<evidence type="ECO:0000313" key="2">
    <source>
        <dbReference type="EMBL" id="ABC18340.1"/>
    </source>
</evidence>
<name>Q1WGA7_ORYSI</name>
<dbReference type="AlphaFoldDB" id="Q1WGA7"/>
<feature type="compositionally biased region" description="Basic and acidic residues" evidence="1">
    <location>
        <begin position="1"/>
        <end position="19"/>
    </location>
</feature>
<sequence>MDGRDRSSARRLTAEGHDDVSDDVTDDGGGSAAGTARAAHARRRTAARGRKRRAPTDSGRRGELTGDQSDGGEATDGDGDEEETAKLFGLTTATMLRWSSAAAKGRTRTATRRRTRRRPSRATATAGTTAAHGWSGGGDGKARAHGARALPATRGEKVEEIPEIVSPQPIRPEKERDGRIGRKQRRRLGGGALGFRPEEDDGPD</sequence>
<feature type="compositionally biased region" description="Low complexity" evidence="1">
    <location>
        <begin position="121"/>
        <end position="133"/>
    </location>
</feature>
<evidence type="ECO:0000256" key="1">
    <source>
        <dbReference type="SAM" id="MobiDB-lite"/>
    </source>
</evidence>